<dbReference type="PROSITE" id="PS51440">
    <property type="entry name" value="TIM_2"/>
    <property type="match status" value="1"/>
</dbReference>
<dbReference type="RefSeq" id="WP_034413772.1">
    <property type="nucleotide sequence ID" value="NZ_JGVK01000011.1"/>
</dbReference>
<dbReference type="PANTHER" id="PTHR21139:SF42">
    <property type="entry name" value="TRIOSEPHOSPHATE ISOMERASE"/>
    <property type="match status" value="1"/>
</dbReference>
<evidence type="ECO:0000256" key="6">
    <source>
        <dbReference type="ARBA" id="ARBA00011940"/>
    </source>
</evidence>
<reference evidence="15 16" key="1">
    <citation type="submission" date="2014-03" db="EMBL/GenBank/DDBJ databases">
        <title>Selection and divergence in the genomes of co-occurring obligate luminous symbionts with specific hosts.</title>
        <authorList>
            <person name="Hendry T.A."/>
            <person name="de Wet J.R."/>
            <person name="Dunlap P.V."/>
        </authorList>
    </citation>
    <scope>NUCLEOTIDE SEQUENCE [LARGE SCALE GENOMIC DNA]</scope>
    <source>
        <strain evidence="15 16">Ppalp.1</strain>
    </source>
</reference>
<comment type="similarity">
    <text evidence="4 13 14">Belongs to the triosephosphate isomerase family.</text>
</comment>
<dbReference type="UniPathway" id="UPA00109">
    <property type="reaction ID" value="UER00189"/>
</dbReference>
<dbReference type="SUPFAM" id="SSF51351">
    <property type="entry name" value="Triosephosphate isomerase (TIM)"/>
    <property type="match status" value="1"/>
</dbReference>
<dbReference type="InterPro" id="IPR020861">
    <property type="entry name" value="Triosephosphate_isomerase_AS"/>
</dbReference>
<evidence type="ECO:0000256" key="3">
    <source>
        <dbReference type="ARBA" id="ARBA00004939"/>
    </source>
</evidence>
<dbReference type="InterPro" id="IPR000652">
    <property type="entry name" value="Triosephosphate_isomerase"/>
</dbReference>
<dbReference type="GO" id="GO:0046166">
    <property type="term" value="P:glyceraldehyde-3-phosphate biosynthetic process"/>
    <property type="evidence" value="ECO:0007669"/>
    <property type="project" value="TreeGrafter"/>
</dbReference>
<dbReference type="eggNOG" id="COG0149">
    <property type="taxonomic scope" value="Bacteria"/>
</dbReference>
<dbReference type="UniPathway" id="UPA00138"/>
<keyword evidence="8 13" id="KW-0312">Gluconeogenesis</keyword>
<keyword evidence="16" id="KW-1185">Reference proteome</keyword>
<dbReference type="GO" id="GO:0006096">
    <property type="term" value="P:glycolytic process"/>
    <property type="evidence" value="ECO:0007669"/>
    <property type="project" value="UniProtKB-UniRule"/>
</dbReference>
<dbReference type="NCBIfam" id="TIGR00419">
    <property type="entry name" value="tim"/>
    <property type="match status" value="1"/>
</dbReference>
<dbReference type="PROSITE" id="PS00171">
    <property type="entry name" value="TIM_1"/>
    <property type="match status" value="1"/>
</dbReference>
<dbReference type="AlphaFoldDB" id="A0A084CNJ0"/>
<dbReference type="PANTHER" id="PTHR21139">
    <property type="entry name" value="TRIOSEPHOSPHATE ISOMERASE"/>
    <property type="match status" value="1"/>
</dbReference>
<sequence>MRKPVIIGNWKLNGSKKMVVQLLNDLNTRLKGTIDVDVAVAPPTLYIDLARRTLDKIGSAVVLGAQDSGVNTKGAFTGEISPGMLKDFGVTYVIIGHSERRSYHLESDEFIAEKFIFLKESGLIPVLCIGESEAQNRSGETVAICTRQIDSVIKNHGPEILNGAVIAYEPIWAIGTGKAATACYVQNIHAAIRAHIAKHNPTVAKEIIIQYGGSVNSENAKAYFMQPDIDGALVGNSALDSRIFAEIIQKASLS</sequence>
<dbReference type="GO" id="GO:0019563">
    <property type="term" value="P:glycerol catabolic process"/>
    <property type="evidence" value="ECO:0007669"/>
    <property type="project" value="TreeGrafter"/>
</dbReference>
<dbReference type="CDD" id="cd00311">
    <property type="entry name" value="TIM"/>
    <property type="match status" value="1"/>
</dbReference>
<dbReference type="Gene3D" id="3.20.20.70">
    <property type="entry name" value="Aldolase class I"/>
    <property type="match status" value="1"/>
</dbReference>
<comment type="function">
    <text evidence="12 13">Involved in the gluconeogenesis. Catalyzes stereospecifically the conversion of dihydroxyacetone phosphate (DHAP) to D-glyceraldehyde-3-phosphate (G3P).</text>
</comment>
<dbReference type="FunFam" id="3.20.20.70:FF:000020">
    <property type="entry name" value="Triosephosphate isomerase"/>
    <property type="match status" value="1"/>
</dbReference>
<dbReference type="InterPro" id="IPR035990">
    <property type="entry name" value="TIM_sf"/>
</dbReference>
<comment type="caution">
    <text evidence="13">Lacks conserved residue(s) required for the propagation of feature annotation.</text>
</comment>
<evidence type="ECO:0000256" key="10">
    <source>
        <dbReference type="ARBA" id="ARBA00023152"/>
    </source>
</evidence>
<evidence type="ECO:0000256" key="7">
    <source>
        <dbReference type="ARBA" id="ARBA00019397"/>
    </source>
</evidence>
<feature type="binding site" evidence="13">
    <location>
        <position position="175"/>
    </location>
    <ligand>
        <name>substrate</name>
    </ligand>
</feature>
<dbReference type="OrthoDB" id="9809429at2"/>
<evidence type="ECO:0000256" key="5">
    <source>
        <dbReference type="ARBA" id="ARBA00011738"/>
    </source>
</evidence>
<proteinExistence type="inferred from homology"/>
<feature type="active site" description="Electrophile" evidence="13">
    <location>
        <position position="97"/>
    </location>
</feature>
<gene>
    <name evidence="13 15" type="primary">tpiA</name>
    <name evidence="15" type="ORF">CF67_19002</name>
</gene>
<evidence type="ECO:0000256" key="12">
    <source>
        <dbReference type="ARBA" id="ARBA00055680"/>
    </source>
</evidence>
<evidence type="ECO:0000313" key="15">
    <source>
        <dbReference type="EMBL" id="KEY91369.1"/>
    </source>
</evidence>
<dbReference type="Pfam" id="PF00121">
    <property type="entry name" value="TIM"/>
    <property type="match status" value="1"/>
</dbReference>
<dbReference type="EC" id="5.3.1.1" evidence="6 13"/>
<evidence type="ECO:0000256" key="13">
    <source>
        <dbReference type="HAMAP-Rule" id="MF_00147"/>
    </source>
</evidence>
<keyword evidence="10 13" id="KW-0324">Glycolysis</keyword>
<comment type="pathway">
    <text evidence="3">Carbohydrate metabolism; erythritol degradation.</text>
</comment>
<evidence type="ECO:0000313" key="16">
    <source>
        <dbReference type="Proteomes" id="UP000053784"/>
    </source>
</evidence>
<dbReference type="STRING" id="1179155.CF67_19002"/>
<evidence type="ECO:0000256" key="8">
    <source>
        <dbReference type="ARBA" id="ARBA00022432"/>
    </source>
</evidence>
<dbReference type="InterPro" id="IPR022896">
    <property type="entry name" value="TrioseP_Isoase_bac/euk"/>
</dbReference>
<evidence type="ECO:0000256" key="2">
    <source>
        <dbReference type="ARBA" id="ARBA00004742"/>
    </source>
</evidence>
<dbReference type="Proteomes" id="UP000053784">
    <property type="component" value="Unassembled WGS sequence"/>
</dbReference>
<dbReference type="GO" id="GO:0004807">
    <property type="term" value="F:triose-phosphate isomerase activity"/>
    <property type="evidence" value="ECO:0007669"/>
    <property type="project" value="UniProtKB-UniRule"/>
</dbReference>
<dbReference type="InterPro" id="IPR013785">
    <property type="entry name" value="Aldolase_TIM"/>
</dbReference>
<comment type="pathway">
    <text evidence="13 14">Carbohydrate degradation; glycolysis; D-glyceraldehyde 3-phosphate from glycerone phosphate: step 1/1.</text>
</comment>
<dbReference type="GO" id="GO:0006094">
    <property type="term" value="P:gluconeogenesis"/>
    <property type="evidence" value="ECO:0007669"/>
    <property type="project" value="UniProtKB-UniRule"/>
</dbReference>
<evidence type="ECO:0000256" key="1">
    <source>
        <dbReference type="ARBA" id="ARBA00000474"/>
    </source>
</evidence>
<dbReference type="EMBL" id="JGVK01000011">
    <property type="protein sequence ID" value="KEY91369.1"/>
    <property type="molecule type" value="Genomic_DNA"/>
</dbReference>
<comment type="caution">
    <text evidence="15">The sequence shown here is derived from an EMBL/GenBank/DDBJ whole genome shotgun (WGS) entry which is preliminary data.</text>
</comment>
<dbReference type="HAMAP" id="MF_00147_B">
    <property type="entry name" value="TIM_B"/>
    <property type="match status" value="1"/>
</dbReference>
<keyword evidence="11 13" id="KW-0413">Isomerase</keyword>
<comment type="subunit">
    <text evidence="5 13 14">Homodimer.</text>
</comment>
<evidence type="ECO:0000256" key="14">
    <source>
        <dbReference type="RuleBase" id="RU363013"/>
    </source>
</evidence>
<protein>
    <recommendedName>
        <fullName evidence="7 13">Triosephosphate isomerase</fullName>
        <shortName evidence="13">TIM</shortName>
        <shortName evidence="13">TPI</shortName>
        <ecNumber evidence="6 13">5.3.1.1</ecNumber>
    </recommendedName>
    <alternativeName>
        <fullName evidence="13">Triose-phosphate isomerase</fullName>
    </alternativeName>
</protein>
<evidence type="ECO:0000256" key="9">
    <source>
        <dbReference type="ARBA" id="ARBA00022490"/>
    </source>
</evidence>
<feature type="binding site" evidence="13">
    <location>
        <position position="214"/>
    </location>
    <ligand>
        <name>substrate</name>
    </ligand>
</feature>
<comment type="subcellular location">
    <subcellularLocation>
        <location evidence="13 14">Cytoplasm</location>
    </subcellularLocation>
</comment>
<comment type="pathway">
    <text evidence="2 13 14">Carbohydrate biosynthesis; gluconeogenesis.</text>
</comment>
<comment type="catalytic activity">
    <reaction evidence="1 13 14">
        <text>D-glyceraldehyde 3-phosphate = dihydroxyacetone phosphate</text>
        <dbReference type="Rhea" id="RHEA:18585"/>
        <dbReference type="ChEBI" id="CHEBI:57642"/>
        <dbReference type="ChEBI" id="CHEBI:59776"/>
        <dbReference type="EC" id="5.3.1.1"/>
    </reaction>
</comment>
<evidence type="ECO:0000256" key="4">
    <source>
        <dbReference type="ARBA" id="ARBA00007422"/>
    </source>
</evidence>
<accession>A0A084CNJ0</accession>
<feature type="binding site" evidence="13">
    <location>
        <begin position="9"/>
        <end position="11"/>
    </location>
    <ligand>
        <name>substrate</name>
    </ligand>
</feature>
<keyword evidence="9 13" id="KW-0963">Cytoplasm</keyword>
<evidence type="ECO:0000256" key="11">
    <source>
        <dbReference type="ARBA" id="ARBA00023235"/>
    </source>
</evidence>
<feature type="active site" description="Proton acceptor" evidence="13">
    <location>
        <position position="169"/>
    </location>
</feature>
<organism evidence="15 16">
    <name type="scientific">Candidatus Photodesmus blepharonis</name>
    <dbReference type="NCBI Taxonomy" id="1179155"/>
    <lineage>
        <taxon>Bacteria</taxon>
        <taxon>Pseudomonadati</taxon>
        <taxon>Pseudomonadota</taxon>
        <taxon>Gammaproteobacteria</taxon>
        <taxon>Vibrionales</taxon>
        <taxon>Vibrionaceae</taxon>
        <taxon>Candidatus Photodesmus</taxon>
    </lineage>
</organism>
<name>A0A084CNJ0_9GAMM</name>
<dbReference type="GO" id="GO:0005829">
    <property type="term" value="C:cytosol"/>
    <property type="evidence" value="ECO:0007669"/>
    <property type="project" value="TreeGrafter"/>
</dbReference>